<evidence type="ECO:0000256" key="1">
    <source>
        <dbReference type="ARBA" id="ARBA00004225"/>
    </source>
</evidence>
<evidence type="ECO:0000256" key="11">
    <source>
        <dbReference type="RuleBase" id="RU000488"/>
    </source>
</evidence>
<dbReference type="AlphaFoldDB" id="A0A835D4M9"/>
<dbReference type="InterPro" id="IPR002067">
    <property type="entry name" value="MCP"/>
</dbReference>
<keyword evidence="6" id="KW-1133">Transmembrane helix</keyword>
<evidence type="ECO:0000256" key="2">
    <source>
        <dbReference type="ARBA" id="ARBA00006375"/>
    </source>
</evidence>
<evidence type="ECO:0000256" key="7">
    <source>
        <dbReference type="ARBA" id="ARBA00023128"/>
    </source>
</evidence>
<evidence type="ECO:0000256" key="3">
    <source>
        <dbReference type="ARBA" id="ARBA00022448"/>
    </source>
</evidence>
<sequence>MATPFLLSPHPLSTDCSNTGKRREKKIEGRGSVKKYTQGGPNMGKLAEHYVPIPFLDCSTVKSTSTKGTMTGFSGMQFSSKATAVPYDSNATYLDYLGLHRLGFEDYTSCFSAMEETGQLKRALIDATAGAISGGISRALTSPLDVIKIRFQVQLEPTTSWALLRRDLYRSSKYTGMLQASKDIFREEGLPGFWRGNVPALLMVMPYTAIQFTVLHKLKTFAAGSSKTEDHINLSPYLSYISGALAGCAATLGSYPFDLLRTILASQGEPKVYSNMRSAFVDIIRTRGVRGLYAGLSPTLVEIIPYAGLQFGTYDTFKRWTMALNQYRSSHISSTRTDGRLSSFQLFLCGLAAGTCAKAICHPLDVVKKRFQIEGLQRHPKYGARVEHHAYRNMYDALCRILQMEGWAGLYKGIVPSIVKAAPAGAVTFVAYEYTSDWLESI</sequence>
<keyword evidence="5" id="KW-0677">Repeat</keyword>
<dbReference type="EMBL" id="JABCRI010000020">
    <property type="protein sequence ID" value="KAF8387812.1"/>
    <property type="molecule type" value="Genomic_DNA"/>
</dbReference>
<feature type="repeat" description="Solcar" evidence="10">
    <location>
        <begin position="121"/>
        <end position="221"/>
    </location>
</feature>
<evidence type="ECO:0000313" key="14">
    <source>
        <dbReference type="Proteomes" id="UP000655225"/>
    </source>
</evidence>
<organism evidence="13 14">
    <name type="scientific">Tetracentron sinense</name>
    <name type="common">Spur-leaf</name>
    <dbReference type="NCBI Taxonomy" id="13715"/>
    <lineage>
        <taxon>Eukaryota</taxon>
        <taxon>Viridiplantae</taxon>
        <taxon>Streptophyta</taxon>
        <taxon>Embryophyta</taxon>
        <taxon>Tracheophyta</taxon>
        <taxon>Spermatophyta</taxon>
        <taxon>Magnoliopsida</taxon>
        <taxon>Trochodendrales</taxon>
        <taxon>Trochodendraceae</taxon>
        <taxon>Tetracentron</taxon>
    </lineage>
</organism>
<keyword evidence="8 10" id="KW-0472">Membrane</keyword>
<comment type="subcellular location">
    <subcellularLocation>
        <location evidence="1">Mitochondrion membrane</location>
        <topology evidence="1">Multi-pass membrane protein</topology>
    </subcellularLocation>
</comment>
<feature type="repeat" description="Solcar" evidence="10">
    <location>
        <begin position="341"/>
        <end position="438"/>
    </location>
</feature>
<evidence type="ECO:0000256" key="8">
    <source>
        <dbReference type="ARBA" id="ARBA00023136"/>
    </source>
</evidence>
<proteinExistence type="inferred from homology"/>
<keyword evidence="4 10" id="KW-0812">Transmembrane</keyword>
<dbReference type="PANTHER" id="PTHR24089">
    <property type="entry name" value="SOLUTE CARRIER FAMILY 25"/>
    <property type="match status" value="1"/>
</dbReference>
<dbReference type="SUPFAM" id="SSF103506">
    <property type="entry name" value="Mitochondrial carrier"/>
    <property type="match status" value="1"/>
</dbReference>
<dbReference type="FunFam" id="1.50.40.10:FF:000011">
    <property type="entry name" value="Mitochondrial thiamine pyrophosphate carrier 1"/>
    <property type="match status" value="1"/>
</dbReference>
<dbReference type="OMA" id="SKTENHM"/>
<dbReference type="PRINTS" id="PR00926">
    <property type="entry name" value="MITOCARRIER"/>
</dbReference>
<keyword evidence="14" id="KW-1185">Reference proteome</keyword>
<dbReference type="GO" id="GO:0031966">
    <property type="term" value="C:mitochondrial membrane"/>
    <property type="evidence" value="ECO:0007669"/>
    <property type="project" value="UniProtKB-SubCell"/>
</dbReference>
<dbReference type="PROSITE" id="PS50920">
    <property type="entry name" value="SOLCAR"/>
    <property type="match status" value="3"/>
</dbReference>
<comment type="caution">
    <text evidence="13">The sequence shown here is derived from an EMBL/GenBank/DDBJ whole genome shotgun (WGS) entry which is preliminary data.</text>
</comment>
<name>A0A835D4M9_TETSI</name>
<dbReference type="OrthoDB" id="18574at2759"/>
<dbReference type="Proteomes" id="UP000655225">
    <property type="component" value="Unassembled WGS sequence"/>
</dbReference>
<comment type="function">
    <text evidence="9">Mitochondrial transporter that mediates uptake of thiamine diphosphate (ThDP) into mitochondria.</text>
</comment>
<reference evidence="13 14" key="1">
    <citation type="submission" date="2020-04" db="EMBL/GenBank/DDBJ databases">
        <title>Plant Genome Project.</title>
        <authorList>
            <person name="Zhang R.-G."/>
        </authorList>
    </citation>
    <scope>NUCLEOTIDE SEQUENCE [LARGE SCALE GENOMIC DNA]</scope>
    <source>
        <strain evidence="13">YNK0</strain>
        <tissue evidence="13">Leaf</tissue>
    </source>
</reference>
<comment type="similarity">
    <text evidence="2 11">Belongs to the mitochondrial carrier (TC 2.A.29) family.</text>
</comment>
<evidence type="ECO:0000256" key="6">
    <source>
        <dbReference type="ARBA" id="ARBA00022989"/>
    </source>
</evidence>
<dbReference type="InterPro" id="IPR023395">
    <property type="entry name" value="MCP_dom_sf"/>
</dbReference>
<keyword evidence="7" id="KW-0496">Mitochondrion</keyword>
<dbReference type="InterPro" id="IPR018108">
    <property type="entry name" value="MCP_transmembrane"/>
</dbReference>
<evidence type="ECO:0000313" key="13">
    <source>
        <dbReference type="EMBL" id="KAF8387812.1"/>
    </source>
</evidence>
<evidence type="ECO:0000256" key="4">
    <source>
        <dbReference type="ARBA" id="ARBA00022692"/>
    </source>
</evidence>
<keyword evidence="3 11" id="KW-0813">Transport</keyword>
<evidence type="ECO:0000256" key="9">
    <source>
        <dbReference type="ARBA" id="ARBA00055350"/>
    </source>
</evidence>
<dbReference type="Gene3D" id="1.50.40.10">
    <property type="entry name" value="Mitochondrial carrier domain"/>
    <property type="match status" value="1"/>
</dbReference>
<dbReference type="GO" id="GO:0090422">
    <property type="term" value="F:thiamine pyrophosphate transmembrane transporter activity"/>
    <property type="evidence" value="ECO:0007669"/>
    <property type="project" value="UniProtKB-ARBA"/>
</dbReference>
<dbReference type="Pfam" id="PF00153">
    <property type="entry name" value="Mito_carr"/>
    <property type="match status" value="3"/>
</dbReference>
<evidence type="ECO:0008006" key="15">
    <source>
        <dbReference type="Google" id="ProtNLM"/>
    </source>
</evidence>
<accession>A0A835D4M9</accession>
<evidence type="ECO:0000256" key="10">
    <source>
        <dbReference type="PROSITE-ProRule" id="PRU00282"/>
    </source>
</evidence>
<evidence type="ECO:0000256" key="12">
    <source>
        <dbReference type="SAM" id="MobiDB-lite"/>
    </source>
</evidence>
<feature type="region of interest" description="Disordered" evidence="12">
    <location>
        <begin position="1"/>
        <end position="28"/>
    </location>
</feature>
<protein>
    <recommendedName>
        <fullName evidence="15">Mitochondrial carrier protein</fullName>
    </recommendedName>
</protein>
<feature type="repeat" description="Solcar" evidence="10">
    <location>
        <begin position="234"/>
        <end position="320"/>
    </location>
</feature>
<gene>
    <name evidence="13" type="ORF">HHK36_026470</name>
</gene>
<evidence type="ECO:0000256" key="5">
    <source>
        <dbReference type="ARBA" id="ARBA00022737"/>
    </source>
</evidence>